<comment type="caution">
    <text evidence="1">The sequence shown here is derived from an EMBL/GenBank/DDBJ whole genome shotgun (WGS) entry which is preliminary data.</text>
</comment>
<gene>
    <name evidence="1" type="ORF">C1645_836245</name>
</gene>
<dbReference type="AlphaFoldDB" id="A0A397S662"/>
<dbReference type="OrthoDB" id="2434147at2759"/>
<name>A0A397S662_9GLOM</name>
<accession>A0A397S662</accession>
<evidence type="ECO:0000313" key="1">
    <source>
        <dbReference type="EMBL" id="RIA81873.1"/>
    </source>
</evidence>
<sequence>MEGPFFNSYSKLSFLNDDDKTKLKRDGINNNLFPSNTLFNYHSFIKSLNTAKTFFSIENWYLYNNFNNFTLSVKLIYKTLFKIFIENGASLRTFEVITYVNHDYLNDIFEMILQNPNFIYKIKNLTLEGITNVPNIVPLYHFYHQIIDFKKITLLEQVFEYLNCLESIHIFYCPSLNSDFSQQIRYCSNFKVFKFFDRSCFYTPDYIYPTLDLIKNIGKNLNYLIIEFSVNAVFNSIVLKGLGLILPFNLEYLKLSFEININDFKIFLNDSQNKFINKLVIKNNIFLNNSQKSFFKKIKKLVKRNKTKVIEQDILPYIL</sequence>
<dbReference type="EMBL" id="QKYT01000732">
    <property type="protein sequence ID" value="RIA81873.1"/>
    <property type="molecule type" value="Genomic_DNA"/>
</dbReference>
<protein>
    <recommendedName>
        <fullName evidence="3">F-box domain-containing protein</fullName>
    </recommendedName>
</protein>
<proteinExistence type="predicted"/>
<evidence type="ECO:0008006" key="3">
    <source>
        <dbReference type="Google" id="ProtNLM"/>
    </source>
</evidence>
<dbReference type="Proteomes" id="UP000265703">
    <property type="component" value="Unassembled WGS sequence"/>
</dbReference>
<keyword evidence="2" id="KW-1185">Reference proteome</keyword>
<reference evidence="1 2" key="1">
    <citation type="submission" date="2018-06" db="EMBL/GenBank/DDBJ databases">
        <title>Comparative genomics reveals the genomic features of Rhizophagus irregularis, R. cerebriforme, R. diaphanum and Gigaspora rosea, and their symbiotic lifestyle signature.</title>
        <authorList>
            <person name="Morin E."/>
            <person name="San Clemente H."/>
            <person name="Chen E.C.H."/>
            <person name="De La Providencia I."/>
            <person name="Hainaut M."/>
            <person name="Kuo A."/>
            <person name="Kohler A."/>
            <person name="Murat C."/>
            <person name="Tang N."/>
            <person name="Roy S."/>
            <person name="Loubradou J."/>
            <person name="Henrissat B."/>
            <person name="Grigoriev I.V."/>
            <person name="Corradi N."/>
            <person name="Roux C."/>
            <person name="Martin F.M."/>
        </authorList>
    </citation>
    <scope>NUCLEOTIDE SEQUENCE [LARGE SCALE GENOMIC DNA]</scope>
    <source>
        <strain evidence="1 2">DAOM 227022</strain>
    </source>
</reference>
<evidence type="ECO:0000313" key="2">
    <source>
        <dbReference type="Proteomes" id="UP000265703"/>
    </source>
</evidence>
<organism evidence="1 2">
    <name type="scientific">Glomus cerebriforme</name>
    <dbReference type="NCBI Taxonomy" id="658196"/>
    <lineage>
        <taxon>Eukaryota</taxon>
        <taxon>Fungi</taxon>
        <taxon>Fungi incertae sedis</taxon>
        <taxon>Mucoromycota</taxon>
        <taxon>Glomeromycotina</taxon>
        <taxon>Glomeromycetes</taxon>
        <taxon>Glomerales</taxon>
        <taxon>Glomeraceae</taxon>
        <taxon>Glomus</taxon>
    </lineage>
</organism>